<dbReference type="InterPro" id="IPR002401">
    <property type="entry name" value="Cyt_P450_E_grp-I"/>
</dbReference>
<organism evidence="10 11">
    <name type="scientific">Sclerotinia sclerotiorum (strain ATCC 18683 / 1980 / Ss-1)</name>
    <name type="common">White mold</name>
    <name type="synonym">Whetzelinia sclerotiorum</name>
    <dbReference type="NCBI Taxonomy" id="665079"/>
    <lineage>
        <taxon>Eukaryota</taxon>
        <taxon>Fungi</taxon>
        <taxon>Dikarya</taxon>
        <taxon>Ascomycota</taxon>
        <taxon>Pezizomycotina</taxon>
        <taxon>Leotiomycetes</taxon>
        <taxon>Helotiales</taxon>
        <taxon>Sclerotiniaceae</taxon>
        <taxon>Sclerotinia</taxon>
    </lineage>
</organism>
<keyword evidence="7" id="KW-0503">Monooxygenase</keyword>
<evidence type="ECO:0000256" key="6">
    <source>
        <dbReference type="ARBA" id="ARBA00023026"/>
    </source>
</evidence>
<evidence type="ECO:0000256" key="8">
    <source>
        <dbReference type="PIRSR" id="PIRSR602401-1"/>
    </source>
</evidence>
<dbReference type="Pfam" id="PF00067">
    <property type="entry name" value="p450"/>
    <property type="match status" value="1"/>
</dbReference>
<dbReference type="InterPro" id="IPR001128">
    <property type="entry name" value="Cyt_P450"/>
</dbReference>
<dbReference type="GO" id="GO:0016705">
    <property type="term" value="F:oxidoreductase activity, acting on paired donors, with incorporation or reduction of molecular oxygen"/>
    <property type="evidence" value="ECO:0007669"/>
    <property type="project" value="InterPro"/>
</dbReference>
<dbReference type="InterPro" id="IPR036396">
    <property type="entry name" value="Cyt_P450_sf"/>
</dbReference>
<dbReference type="SUPFAM" id="SSF48264">
    <property type="entry name" value="Cytochrome P450"/>
    <property type="match status" value="1"/>
</dbReference>
<dbReference type="STRING" id="665079.A7EPD1"/>
<keyword evidence="5 8" id="KW-0408">Iron</keyword>
<dbReference type="RefSeq" id="XP_001591734.1">
    <property type="nucleotide sequence ID" value="XM_001591684.1"/>
</dbReference>
<keyword evidence="9" id="KW-0472">Membrane</keyword>
<accession>A7EPD1</accession>
<keyword evidence="9" id="KW-1133">Transmembrane helix</keyword>
<dbReference type="CDD" id="cd11061">
    <property type="entry name" value="CYP67-like"/>
    <property type="match status" value="1"/>
</dbReference>
<feature type="transmembrane region" description="Helical" evidence="9">
    <location>
        <begin position="6"/>
        <end position="25"/>
    </location>
</feature>
<keyword evidence="6" id="KW-0843">Virulence</keyword>
<dbReference type="PANTHER" id="PTHR24305">
    <property type="entry name" value="CYTOCHROME P450"/>
    <property type="match status" value="1"/>
</dbReference>
<dbReference type="GO" id="GO:0005506">
    <property type="term" value="F:iron ion binding"/>
    <property type="evidence" value="ECO:0007669"/>
    <property type="project" value="InterPro"/>
</dbReference>
<evidence type="ECO:0000256" key="9">
    <source>
        <dbReference type="SAM" id="Phobius"/>
    </source>
</evidence>
<gene>
    <name evidence="10" type="ORF">SS1G_07180</name>
</gene>
<dbReference type="PRINTS" id="PR00385">
    <property type="entry name" value="P450"/>
</dbReference>
<keyword evidence="9" id="KW-0812">Transmembrane</keyword>
<dbReference type="PANTHER" id="PTHR24305:SF187">
    <property type="entry name" value="P450, PUTATIVE (EUROFUNG)-RELATED"/>
    <property type="match status" value="1"/>
</dbReference>
<evidence type="ECO:0000256" key="3">
    <source>
        <dbReference type="ARBA" id="ARBA00022723"/>
    </source>
</evidence>
<dbReference type="OMA" id="IRKWIYL"/>
<dbReference type="GO" id="GO:0004497">
    <property type="term" value="F:monooxygenase activity"/>
    <property type="evidence" value="ECO:0007669"/>
    <property type="project" value="UniProtKB-KW"/>
</dbReference>
<dbReference type="InterPro" id="IPR050121">
    <property type="entry name" value="Cytochrome_P450_monoxygenase"/>
</dbReference>
<feature type="binding site" description="axial binding residue" evidence="8">
    <location>
        <position position="495"/>
    </location>
    <ligand>
        <name>heme</name>
        <dbReference type="ChEBI" id="CHEBI:30413"/>
    </ligand>
    <ligandPart>
        <name>Fe</name>
        <dbReference type="ChEBI" id="CHEBI:18248"/>
    </ligandPart>
</feature>
<keyword evidence="4" id="KW-0560">Oxidoreductase</keyword>
<dbReference type="eggNOG" id="KOG0158">
    <property type="taxonomic scope" value="Eukaryota"/>
</dbReference>
<protein>
    <submittedName>
        <fullName evidence="10">Uncharacterized protein</fullName>
    </submittedName>
</protein>
<reference evidence="11" key="1">
    <citation type="journal article" date="2011" name="PLoS Genet.">
        <title>Genomic analysis of the necrotrophic fungal pathogens Sclerotinia sclerotiorum and Botrytis cinerea.</title>
        <authorList>
            <person name="Amselem J."/>
            <person name="Cuomo C.A."/>
            <person name="van Kan J.A."/>
            <person name="Viaud M."/>
            <person name="Benito E.P."/>
            <person name="Couloux A."/>
            <person name="Coutinho P.M."/>
            <person name="de Vries R.P."/>
            <person name="Dyer P.S."/>
            <person name="Fillinger S."/>
            <person name="Fournier E."/>
            <person name="Gout L."/>
            <person name="Hahn M."/>
            <person name="Kohn L."/>
            <person name="Lapalu N."/>
            <person name="Plummer K.M."/>
            <person name="Pradier J.M."/>
            <person name="Quevillon E."/>
            <person name="Sharon A."/>
            <person name="Simon A."/>
            <person name="ten Have A."/>
            <person name="Tudzynski B."/>
            <person name="Tudzynski P."/>
            <person name="Wincker P."/>
            <person name="Andrew M."/>
            <person name="Anthouard V."/>
            <person name="Beever R.E."/>
            <person name="Beffa R."/>
            <person name="Benoit I."/>
            <person name="Bouzid O."/>
            <person name="Brault B."/>
            <person name="Chen Z."/>
            <person name="Choquer M."/>
            <person name="Collemare J."/>
            <person name="Cotton P."/>
            <person name="Danchin E.G."/>
            <person name="Da Silva C."/>
            <person name="Gautier A."/>
            <person name="Giraud C."/>
            <person name="Giraud T."/>
            <person name="Gonzalez C."/>
            <person name="Grossetete S."/>
            <person name="Guldener U."/>
            <person name="Henrissat B."/>
            <person name="Howlett B.J."/>
            <person name="Kodira C."/>
            <person name="Kretschmer M."/>
            <person name="Lappartient A."/>
            <person name="Leroch M."/>
            <person name="Levis C."/>
            <person name="Mauceli E."/>
            <person name="Neuveglise C."/>
            <person name="Oeser B."/>
            <person name="Pearson M."/>
            <person name="Poulain J."/>
            <person name="Poussereau N."/>
            <person name="Quesneville H."/>
            <person name="Rascle C."/>
            <person name="Schumacher J."/>
            <person name="Segurens B."/>
            <person name="Sexton A."/>
            <person name="Silva E."/>
            <person name="Sirven C."/>
            <person name="Soanes D.M."/>
            <person name="Talbot N.J."/>
            <person name="Templeton M."/>
            <person name="Yandava C."/>
            <person name="Yarden O."/>
            <person name="Zeng Q."/>
            <person name="Rollins J.A."/>
            <person name="Lebrun M.H."/>
            <person name="Dickman M."/>
        </authorList>
    </citation>
    <scope>NUCLEOTIDE SEQUENCE [LARGE SCALE GENOMIC DNA]</scope>
    <source>
        <strain evidence="11">ATCC 18683 / 1980 / Ss-1</strain>
    </source>
</reference>
<dbReference type="InParanoid" id="A7EPD1"/>
<comment type="cofactor">
    <cofactor evidence="1 8">
        <name>heme</name>
        <dbReference type="ChEBI" id="CHEBI:30413"/>
    </cofactor>
</comment>
<dbReference type="FunFam" id="1.10.630.10:FF:000369">
    <property type="entry name" value="Uncharacterized protein"/>
    <property type="match status" value="1"/>
</dbReference>
<evidence type="ECO:0000256" key="7">
    <source>
        <dbReference type="ARBA" id="ARBA00023033"/>
    </source>
</evidence>
<dbReference type="HOGENOM" id="CLU_001570_14_10_1"/>
<keyword evidence="11" id="KW-1185">Reference proteome</keyword>
<sequence length="582" mass="65303">MSNLNYNLFTFAPAIAGIAAHLGYFIHGEHHMQAFQWFLTTVFSPLFVFLTILKFDITSSYMTALKLTAIVLTSFFTSLTGSILIYRIFFHPLRHFPGPFAAKCSKLTHTMRLIEKSDNYLQTHALHGVYGDIVRIGPNELSITKPEAVQALIGLGSKCIKSPWYDVVALPHTTMHSERDRVTHDKRRKVWDRGFSTKALRNYEGRVTSYADELVAQLDAFRGKAVNATHWFNYYAFDAIGDLGFGKPFDMLKTGEKVSPHNALKLLHEVQVPLGFLSPIPWIFPILIKAPRLMDGLNGFISFCSKQIDIRRVNEPSVPDIMTWLIDAHKSDPDPVHKDPRWLYGDSRLVIIAGSDTTSATLTYLFYHLCLEPHHIAKLREELEPIFTPGSPNECRDIQYAPYLNGVINETLRLHPAVPSGLLRQTPPEGLTIDGTYIPGNVTISTPTWTMGRLKSSYPSPHTFLPTRWFPDPENAKFLLDKSTFTPFGAGNYSCIGKQLALMELRAVVARIVTRFDVGFAEGEVGEKLTGSEWGIDGRGDGEVGGKGIGLSGNQDTREVFTFELGDLMMVFRERKCGGEIW</sequence>
<evidence type="ECO:0000256" key="5">
    <source>
        <dbReference type="ARBA" id="ARBA00023004"/>
    </source>
</evidence>
<evidence type="ECO:0000256" key="4">
    <source>
        <dbReference type="ARBA" id="ARBA00023002"/>
    </source>
</evidence>
<proteinExistence type="inferred from homology"/>
<feature type="transmembrane region" description="Helical" evidence="9">
    <location>
        <begin position="67"/>
        <end position="89"/>
    </location>
</feature>
<dbReference type="Gene3D" id="1.10.630.10">
    <property type="entry name" value="Cytochrome P450"/>
    <property type="match status" value="1"/>
</dbReference>
<dbReference type="AlphaFoldDB" id="A7EPD1"/>
<comment type="similarity">
    <text evidence="2">Belongs to the cytochrome P450 family.</text>
</comment>
<keyword evidence="8" id="KW-0349">Heme</keyword>
<dbReference type="GO" id="GO:0020037">
    <property type="term" value="F:heme binding"/>
    <property type="evidence" value="ECO:0007669"/>
    <property type="project" value="InterPro"/>
</dbReference>
<dbReference type="GeneID" id="5488166"/>
<name>A7EPD1_SCLS1</name>
<keyword evidence="3 8" id="KW-0479">Metal-binding</keyword>
<evidence type="ECO:0000256" key="1">
    <source>
        <dbReference type="ARBA" id="ARBA00001971"/>
    </source>
</evidence>
<dbReference type="KEGG" id="ssl:SS1G_07180"/>
<dbReference type="EMBL" id="CH476629">
    <property type="protein sequence ID" value="EDO04697.1"/>
    <property type="molecule type" value="Genomic_DNA"/>
</dbReference>
<dbReference type="PRINTS" id="PR00463">
    <property type="entry name" value="EP450I"/>
</dbReference>
<feature type="transmembrane region" description="Helical" evidence="9">
    <location>
        <begin position="37"/>
        <end position="55"/>
    </location>
</feature>
<evidence type="ECO:0000313" key="10">
    <source>
        <dbReference type="EMBL" id="EDO04697.1"/>
    </source>
</evidence>
<evidence type="ECO:0000313" key="11">
    <source>
        <dbReference type="Proteomes" id="UP000001312"/>
    </source>
</evidence>
<dbReference type="Proteomes" id="UP000001312">
    <property type="component" value="Unassembled WGS sequence"/>
</dbReference>
<evidence type="ECO:0000256" key="2">
    <source>
        <dbReference type="ARBA" id="ARBA00010617"/>
    </source>
</evidence>